<organism evidence="2 3">
    <name type="scientific">Armillaria borealis</name>
    <dbReference type="NCBI Taxonomy" id="47425"/>
    <lineage>
        <taxon>Eukaryota</taxon>
        <taxon>Fungi</taxon>
        <taxon>Dikarya</taxon>
        <taxon>Basidiomycota</taxon>
        <taxon>Agaricomycotina</taxon>
        <taxon>Agaricomycetes</taxon>
        <taxon>Agaricomycetidae</taxon>
        <taxon>Agaricales</taxon>
        <taxon>Marasmiineae</taxon>
        <taxon>Physalacriaceae</taxon>
        <taxon>Armillaria</taxon>
    </lineage>
</organism>
<proteinExistence type="predicted"/>
<accession>A0AA39IZH9</accession>
<dbReference type="Proteomes" id="UP001175226">
    <property type="component" value="Unassembled WGS sequence"/>
</dbReference>
<gene>
    <name evidence="2" type="ORF">EV421DRAFT_1893120</name>
</gene>
<keyword evidence="3" id="KW-1185">Reference proteome</keyword>
<comment type="caution">
    <text evidence="2">The sequence shown here is derived from an EMBL/GenBank/DDBJ whole genome shotgun (WGS) entry which is preliminary data.</text>
</comment>
<sequence length="307" mass="34089">MFGSQPEATKKGFAGPESLRDPISLAFPPKPLDEKLSHMIISDFCAASAPEEFKEAGCAVCGQLTPLKKLSSIWHIKHFLHILENPSATRKERYCETDPVKNLDGPVLDMSTDFICLSCHASVQKGIVPSNALCNGLWLGGVPQVLSELSFVECLLVSHIQHNSCFVKIISHVISFESPLAKIYDILPPPKKDIDEVLAILFTGPNKPTEEDLKRTPLLVRHHVVFNALSWLCNNHTDYQHVKFFKANFNEYKENDTPVDIIYQHSLSNKVPEDTSVFDMTDADGTDNGVCPIVVHSIVGEQLPMTV</sequence>
<dbReference type="AlphaFoldDB" id="A0AA39IZH9"/>
<evidence type="ECO:0000313" key="3">
    <source>
        <dbReference type="Proteomes" id="UP001175226"/>
    </source>
</evidence>
<name>A0AA39IZH9_9AGAR</name>
<feature type="domain" description="DUF6570" evidence="1">
    <location>
        <begin position="127"/>
        <end position="248"/>
    </location>
</feature>
<reference evidence="2" key="1">
    <citation type="submission" date="2023-06" db="EMBL/GenBank/DDBJ databases">
        <authorList>
            <consortium name="Lawrence Berkeley National Laboratory"/>
            <person name="Ahrendt S."/>
            <person name="Sahu N."/>
            <person name="Indic B."/>
            <person name="Wong-Bajracharya J."/>
            <person name="Merenyi Z."/>
            <person name="Ke H.-M."/>
            <person name="Monk M."/>
            <person name="Kocsube S."/>
            <person name="Drula E."/>
            <person name="Lipzen A."/>
            <person name="Balint B."/>
            <person name="Henrissat B."/>
            <person name="Andreopoulos B."/>
            <person name="Martin F.M."/>
            <person name="Harder C.B."/>
            <person name="Rigling D."/>
            <person name="Ford K.L."/>
            <person name="Foster G.D."/>
            <person name="Pangilinan J."/>
            <person name="Papanicolaou A."/>
            <person name="Barry K."/>
            <person name="LaButti K."/>
            <person name="Viragh M."/>
            <person name="Koriabine M."/>
            <person name="Yan M."/>
            <person name="Riley R."/>
            <person name="Champramary S."/>
            <person name="Plett K.L."/>
            <person name="Tsai I.J."/>
            <person name="Slot J."/>
            <person name="Sipos G."/>
            <person name="Plett J."/>
            <person name="Nagy L.G."/>
            <person name="Grigoriev I.V."/>
        </authorList>
    </citation>
    <scope>NUCLEOTIDE SEQUENCE</scope>
    <source>
        <strain evidence="2">FPL87.14</strain>
    </source>
</reference>
<protein>
    <recommendedName>
        <fullName evidence="1">DUF6570 domain-containing protein</fullName>
    </recommendedName>
</protein>
<dbReference type="EMBL" id="JAUEPT010000090">
    <property type="protein sequence ID" value="KAK0432705.1"/>
    <property type="molecule type" value="Genomic_DNA"/>
</dbReference>
<evidence type="ECO:0000313" key="2">
    <source>
        <dbReference type="EMBL" id="KAK0432705.1"/>
    </source>
</evidence>
<evidence type="ECO:0000259" key="1">
    <source>
        <dbReference type="Pfam" id="PF20209"/>
    </source>
</evidence>
<dbReference type="Pfam" id="PF20209">
    <property type="entry name" value="DUF6570"/>
    <property type="match status" value="1"/>
</dbReference>
<dbReference type="InterPro" id="IPR046700">
    <property type="entry name" value="DUF6570"/>
</dbReference>